<organism evidence="2 3">
    <name type="scientific">Fusarium oxysporum</name>
    <name type="common">Fusarium vascular wilt</name>
    <dbReference type="NCBI Taxonomy" id="5507"/>
    <lineage>
        <taxon>Eukaryota</taxon>
        <taxon>Fungi</taxon>
        <taxon>Dikarya</taxon>
        <taxon>Ascomycota</taxon>
        <taxon>Pezizomycotina</taxon>
        <taxon>Sordariomycetes</taxon>
        <taxon>Hypocreomycetidae</taxon>
        <taxon>Hypocreales</taxon>
        <taxon>Nectriaceae</taxon>
        <taxon>Fusarium</taxon>
        <taxon>Fusarium oxysporum species complex</taxon>
    </lineage>
</organism>
<dbReference type="VEuPathDB" id="FungiDB:HZS61_014136"/>
<dbReference type="VEuPathDB" id="FungiDB:FOC1_g10004595"/>
<name>A0A2H3TKW7_FUSOX</name>
<dbReference type="PANTHER" id="PTHR33112:SF8">
    <property type="entry name" value="HETEROKARYON INCOMPATIBILITY DOMAIN-CONTAINING PROTEIN"/>
    <property type="match status" value="1"/>
</dbReference>
<accession>A0A2H3TKW7</accession>
<reference evidence="3" key="1">
    <citation type="submission" date="2016-09" db="EMBL/GenBank/DDBJ databases">
        <authorList>
            <person name="Guldener U."/>
        </authorList>
    </citation>
    <scope>NUCLEOTIDE SEQUENCE [LARGE SCALE GENOMIC DNA]</scope>
    <source>
        <strain evidence="3">V64-1</strain>
    </source>
</reference>
<dbReference type="VEuPathDB" id="FungiDB:FOZG_03137"/>
<dbReference type="OrthoDB" id="5347061at2759"/>
<dbReference type="AlphaFoldDB" id="A0A2H3TKW7"/>
<dbReference type="VEuPathDB" id="FungiDB:FOIG_16304"/>
<dbReference type="Proteomes" id="UP000219369">
    <property type="component" value="Unassembled WGS sequence"/>
</dbReference>
<dbReference type="VEuPathDB" id="FungiDB:FOMG_08903"/>
<evidence type="ECO:0000259" key="1">
    <source>
        <dbReference type="Pfam" id="PF06985"/>
    </source>
</evidence>
<sequence>MKPTAIPHAKPPSTNDQLCFTCNGMLVRPHHEIELFDKFEERSGADISKSIEAGCRLCTMFGEVLKARQLPLSHATITITLQLATINEMDFKVKQGMRADTMEKYSRINYLFRQMQDQPVNWPPAPVRKLPDFPLSLSTNSNSSFDFIKKWSYFCRNYHEACNGNQGLEIWLPTRLVDVSDTDSQRPRVVVTASDHVEGCEYLCLSHRWIDMTLKLQSTNIDELRKEIPIDEVSQTFRDAFIATRQLGFRYIWVDSLCIMQDHQREEGWQDWLTESARMGENYKNAALTIAPTPTVDKADEFFSTRDTPDRTPLTVRIERKFCKDMSTTRCGNIQVDVSGRYCCFSEDLWLSRIDRAPLNRRGWVYQERLLSPRTVHFGTEVFWECRMKTASEMLPMGFPLSSTARPLNENTKCWVDEVRSTSKFLDVYGRWMNFVENFTHCHLTMERDKLPAIAGVAAVVQLPDDQYLAGLWRSGLASQLIWRRSEKRWADYELPRDYRAPSWSWASVNGPIEFLASEFYIDRKSRYTAAIIDSKVDLLVAHHPLGQVTGAQLCLRVDLAHISPQRIAANPDWMLTLDDKAYVRVVTYYVCAFTAHVSWCHDMFLLVLEPTDAKSETFRRVGLLTIPLGHNPSIEAFAVVPVFPDCTITIV</sequence>
<dbReference type="VEuPathDB" id="FungiDB:FOXG_11889"/>
<dbReference type="Pfam" id="PF06985">
    <property type="entry name" value="HET"/>
    <property type="match status" value="1"/>
</dbReference>
<dbReference type="InterPro" id="IPR010730">
    <property type="entry name" value="HET"/>
</dbReference>
<evidence type="ECO:0000313" key="2">
    <source>
        <dbReference type="EMBL" id="SCO86361.1"/>
    </source>
</evidence>
<dbReference type="EMBL" id="FMJY01000006">
    <property type="protein sequence ID" value="SCO86361.1"/>
    <property type="molecule type" value="Genomic_DNA"/>
</dbReference>
<protein>
    <recommendedName>
        <fullName evidence="1">Heterokaryon incompatibility domain-containing protein</fullName>
    </recommendedName>
</protein>
<evidence type="ECO:0000313" key="3">
    <source>
        <dbReference type="Proteomes" id="UP000219369"/>
    </source>
</evidence>
<proteinExistence type="predicted"/>
<gene>
    <name evidence="2" type="ORF">FRV6_10488</name>
</gene>
<feature type="domain" description="Heterokaryon incompatibility" evidence="1">
    <location>
        <begin position="202"/>
        <end position="368"/>
    </location>
</feature>
<dbReference type="PANTHER" id="PTHR33112">
    <property type="entry name" value="DOMAIN PROTEIN, PUTATIVE-RELATED"/>
    <property type="match status" value="1"/>
</dbReference>
<dbReference type="VEuPathDB" id="FungiDB:FOC4_g10007032"/>